<feature type="transmembrane region" description="Helical" evidence="6">
    <location>
        <begin position="45"/>
        <end position="66"/>
    </location>
</feature>
<dbReference type="InterPro" id="IPR050367">
    <property type="entry name" value="APC_superfamily"/>
</dbReference>
<gene>
    <name evidence="7" type="ORF">BKA12_000749</name>
</gene>
<feature type="transmembrane region" description="Helical" evidence="6">
    <location>
        <begin position="225"/>
        <end position="250"/>
    </location>
</feature>
<dbReference type="Gene3D" id="1.20.1740.10">
    <property type="entry name" value="Amino acid/polyamine transporter I"/>
    <property type="match status" value="1"/>
</dbReference>
<feature type="transmembrane region" description="Helical" evidence="6">
    <location>
        <begin position="185"/>
        <end position="204"/>
    </location>
</feature>
<evidence type="ECO:0000313" key="7">
    <source>
        <dbReference type="EMBL" id="MBB5597669.1"/>
    </source>
</evidence>
<evidence type="ECO:0000313" key="8">
    <source>
        <dbReference type="Proteomes" id="UP000523863"/>
    </source>
</evidence>
<feature type="transmembrane region" description="Helical" evidence="6">
    <location>
        <begin position="119"/>
        <end position="137"/>
    </location>
</feature>
<sequence>MTTTSPSLDRSLRLFDAVNLGVGSMVGAGIFVVLAPVAALAGWNWWIAVLLAAVTAVANALAVAALSMKHHSSGGAYLYGNRELGPVAGFIAGWGFVTGKTASCAAMAYTVGLYLAPGYAVYLGLAAILVVTAINLLGITRTAFAARLVVIPVFLLLLTLALVALTGPSFQYDDAARLTASLAGSPWLVFQAAGLMFFAFAGYARIATMGEEVRDPSRNIPRAIFGALGITFVIYALVWIASVHRVGIVALGESKAPLVEVSRAVGWPEWLVPVAAGVAAFGALLALVAGISRTALAMSREGDLPQAFGGISASHHVPWFGQIMVALLAAVLIIATNPTTIIGFSSFGVLLYYAIANASALKLSGSERPRFSPKWLNVLGLALCLALVITLPLTSILVMVMVFAVGLGLRWLLQRSPKPTEG</sequence>
<keyword evidence="8" id="KW-1185">Reference proteome</keyword>
<comment type="subcellular location">
    <subcellularLocation>
        <location evidence="1">Cell membrane</location>
        <topology evidence="1">Multi-pass membrane protein</topology>
    </subcellularLocation>
</comment>
<feature type="transmembrane region" description="Helical" evidence="6">
    <location>
        <begin position="317"/>
        <end position="335"/>
    </location>
</feature>
<evidence type="ECO:0000256" key="3">
    <source>
        <dbReference type="ARBA" id="ARBA00022692"/>
    </source>
</evidence>
<name>A0A7W8Y9Y9_9MICC</name>
<organism evidence="7 8">
    <name type="scientific">Neomicrococcus lactis</name>
    <dbReference type="NCBI Taxonomy" id="732241"/>
    <lineage>
        <taxon>Bacteria</taxon>
        <taxon>Bacillati</taxon>
        <taxon>Actinomycetota</taxon>
        <taxon>Actinomycetes</taxon>
        <taxon>Micrococcales</taxon>
        <taxon>Micrococcaceae</taxon>
        <taxon>Neomicrococcus</taxon>
    </lineage>
</organism>
<keyword evidence="5 6" id="KW-0472">Membrane</keyword>
<feature type="transmembrane region" description="Helical" evidence="6">
    <location>
        <begin position="341"/>
        <end position="363"/>
    </location>
</feature>
<reference evidence="7 8" key="1">
    <citation type="submission" date="2020-08" db="EMBL/GenBank/DDBJ databases">
        <title>Sequencing the genomes of 1000 actinobacteria strains.</title>
        <authorList>
            <person name="Klenk H.-P."/>
        </authorList>
    </citation>
    <scope>NUCLEOTIDE SEQUENCE [LARGE SCALE GENOMIC DNA]</scope>
    <source>
        <strain evidence="7 8">DSM 23694</strain>
    </source>
</reference>
<feature type="transmembrane region" description="Helical" evidence="6">
    <location>
        <begin position="270"/>
        <end position="296"/>
    </location>
</feature>
<dbReference type="AlphaFoldDB" id="A0A7W8Y9Y9"/>
<feature type="transmembrane region" description="Helical" evidence="6">
    <location>
        <begin position="87"/>
        <end position="113"/>
    </location>
</feature>
<feature type="transmembrane region" description="Helical" evidence="6">
    <location>
        <begin position="144"/>
        <end position="165"/>
    </location>
</feature>
<protein>
    <submittedName>
        <fullName evidence="7">APA family basic amino acid/polyamine antiporter</fullName>
    </submittedName>
</protein>
<keyword evidence="2" id="KW-1003">Cell membrane</keyword>
<dbReference type="EMBL" id="JACHBL010000001">
    <property type="protein sequence ID" value="MBB5597669.1"/>
    <property type="molecule type" value="Genomic_DNA"/>
</dbReference>
<dbReference type="PIRSF" id="PIRSF006060">
    <property type="entry name" value="AA_transporter"/>
    <property type="match status" value="1"/>
</dbReference>
<proteinExistence type="predicted"/>
<keyword evidence="3 6" id="KW-0812">Transmembrane</keyword>
<feature type="transmembrane region" description="Helical" evidence="6">
    <location>
        <begin position="20"/>
        <end position="39"/>
    </location>
</feature>
<evidence type="ECO:0000256" key="5">
    <source>
        <dbReference type="ARBA" id="ARBA00023136"/>
    </source>
</evidence>
<dbReference type="RefSeq" id="WP_338087417.1">
    <property type="nucleotide sequence ID" value="NZ_JACHBL010000001.1"/>
</dbReference>
<dbReference type="Proteomes" id="UP000523863">
    <property type="component" value="Unassembled WGS sequence"/>
</dbReference>
<keyword evidence="4 6" id="KW-1133">Transmembrane helix</keyword>
<accession>A0A7W8Y9Y9</accession>
<comment type="caution">
    <text evidence="7">The sequence shown here is derived from an EMBL/GenBank/DDBJ whole genome shotgun (WGS) entry which is preliminary data.</text>
</comment>
<evidence type="ECO:0000256" key="6">
    <source>
        <dbReference type="SAM" id="Phobius"/>
    </source>
</evidence>
<dbReference type="PANTHER" id="PTHR42770">
    <property type="entry name" value="AMINO ACID TRANSPORTER-RELATED"/>
    <property type="match status" value="1"/>
</dbReference>
<dbReference type="GO" id="GO:0022857">
    <property type="term" value="F:transmembrane transporter activity"/>
    <property type="evidence" value="ECO:0007669"/>
    <property type="project" value="InterPro"/>
</dbReference>
<evidence type="ECO:0000256" key="2">
    <source>
        <dbReference type="ARBA" id="ARBA00022475"/>
    </source>
</evidence>
<dbReference type="GO" id="GO:0005886">
    <property type="term" value="C:plasma membrane"/>
    <property type="evidence" value="ECO:0007669"/>
    <property type="project" value="UniProtKB-SubCell"/>
</dbReference>
<evidence type="ECO:0000256" key="4">
    <source>
        <dbReference type="ARBA" id="ARBA00022989"/>
    </source>
</evidence>
<dbReference type="PANTHER" id="PTHR42770:SF7">
    <property type="entry name" value="MEMBRANE PROTEIN"/>
    <property type="match status" value="1"/>
</dbReference>
<dbReference type="InterPro" id="IPR002293">
    <property type="entry name" value="AA/rel_permease1"/>
</dbReference>
<dbReference type="Pfam" id="PF13520">
    <property type="entry name" value="AA_permease_2"/>
    <property type="match status" value="1"/>
</dbReference>
<evidence type="ECO:0000256" key="1">
    <source>
        <dbReference type="ARBA" id="ARBA00004651"/>
    </source>
</evidence>